<dbReference type="PANTHER" id="PTHR35023">
    <property type="entry name" value="CHELATASE-RELATED"/>
    <property type="match status" value="1"/>
</dbReference>
<dbReference type="SUPFAM" id="SSF53300">
    <property type="entry name" value="vWA-like"/>
    <property type="match status" value="1"/>
</dbReference>
<dbReference type="InterPro" id="IPR041702">
    <property type="entry name" value="BchD/ChlD_VWA"/>
</dbReference>
<comment type="caution">
    <text evidence="4">The sequence shown here is derived from an EMBL/GenBank/DDBJ whole genome shotgun (WGS) entry which is preliminary data.</text>
</comment>
<evidence type="ECO:0000256" key="1">
    <source>
        <dbReference type="ARBA" id="ARBA00005799"/>
    </source>
</evidence>
<dbReference type="InterPro" id="IPR002035">
    <property type="entry name" value="VWF_A"/>
</dbReference>
<dbReference type="PANTHER" id="PTHR35023:SF1">
    <property type="entry name" value="MG-PROTOPORPHYRIN IX CHELATASE"/>
    <property type="match status" value="1"/>
</dbReference>
<dbReference type="STRING" id="52689.AKG39_13755"/>
<dbReference type="GO" id="GO:0016887">
    <property type="term" value="F:ATP hydrolysis activity"/>
    <property type="evidence" value="ECO:0007669"/>
    <property type="project" value="InterPro"/>
</dbReference>
<dbReference type="Pfam" id="PF13519">
    <property type="entry name" value="VWA_2"/>
    <property type="match status" value="1"/>
</dbReference>
<feature type="region of interest" description="Disordered" evidence="2">
    <location>
        <begin position="282"/>
        <end position="357"/>
    </location>
</feature>
<evidence type="ECO:0000313" key="5">
    <source>
        <dbReference type="Proteomes" id="UP000036873"/>
    </source>
</evidence>
<dbReference type="InterPro" id="IPR052989">
    <property type="entry name" value="Mg-chelatase_DI-like"/>
</dbReference>
<accession>A0A0L6TY04</accession>
<dbReference type="InterPro" id="IPR041628">
    <property type="entry name" value="ChlI/MoxR_AAA_lid"/>
</dbReference>
<dbReference type="InterPro" id="IPR036465">
    <property type="entry name" value="vWFA_dom_sf"/>
</dbReference>
<dbReference type="SMART" id="SM00382">
    <property type="entry name" value="AAA"/>
    <property type="match status" value="1"/>
</dbReference>
<dbReference type="InterPro" id="IPR003593">
    <property type="entry name" value="AAA+_ATPase"/>
</dbReference>
<reference evidence="5" key="1">
    <citation type="submission" date="2015-07" db="EMBL/GenBank/DDBJ databases">
        <title>Draft genome sequence of Acetobacterium bakii DSM 8293, a potential psychrophilic chemical producer through syngas fermentation.</title>
        <authorList>
            <person name="Song Y."/>
            <person name="Hwang S."/>
            <person name="Cho B.-K."/>
        </authorList>
    </citation>
    <scope>NUCLEOTIDE SEQUENCE [LARGE SCALE GENOMIC DNA]</scope>
    <source>
        <strain evidence="5">DSM 8239</strain>
    </source>
</reference>
<proteinExistence type="inferred from homology"/>
<feature type="compositionally biased region" description="Acidic residues" evidence="2">
    <location>
        <begin position="314"/>
        <end position="339"/>
    </location>
</feature>
<dbReference type="Proteomes" id="UP000036873">
    <property type="component" value="Unassembled WGS sequence"/>
</dbReference>
<dbReference type="SUPFAM" id="SSF52540">
    <property type="entry name" value="P-loop containing nucleoside triphosphate hydrolases"/>
    <property type="match status" value="1"/>
</dbReference>
<feature type="compositionally biased region" description="Acidic residues" evidence="2">
    <location>
        <begin position="286"/>
        <end position="306"/>
    </location>
</feature>
<protein>
    <recommendedName>
        <fullName evidence="3">VWFA domain-containing protein</fullName>
    </recommendedName>
</protein>
<dbReference type="Gene3D" id="3.40.50.410">
    <property type="entry name" value="von Willebrand factor, type A domain"/>
    <property type="match status" value="1"/>
</dbReference>
<name>A0A0L6TY04_9FIRM</name>
<dbReference type="AlphaFoldDB" id="A0A0L6TY04"/>
<evidence type="ECO:0000313" key="4">
    <source>
        <dbReference type="EMBL" id="KNZ41133.1"/>
    </source>
</evidence>
<dbReference type="SMART" id="SM00327">
    <property type="entry name" value="VWA"/>
    <property type="match status" value="1"/>
</dbReference>
<evidence type="ECO:0000256" key="2">
    <source>
        <dbReference type="SAM" id="MobiDB-lite"/>
    </source>
</evidence>
<dbReference type="CDD" id="cd01451">
    <property type="entry name" value="vWA_Magnesium_chelatase"/>
    <property type="match status" value="1"/>
</dbReference>
<dbReference type="Gene3D" id="1.10.8.80">
    <property type="entry name" value="Magnesium chelatase subunit I, C-Terminal domain"/>
    <property type="match status" value="1"/>
</dbReference>
<dbReference type="PATRIC" id="fig|52689.4.peg.2121"/>
<dbReference type="Gene3D" id="3.40.50.300">
    <property type="entry name" value="P-loop containing nucleotide triphosphate hydrolases"/>
    <property type="match status" value="1"/>
</dbReference>
<dbReference type="InterPro" id="IPR027417">
    <property type="entry name" value="P-loop_NTPase"/>
</dbReference>
<gene>
    <name evidence="4" type="ORF">AKG39_13755</name>
</gene>
<dbReference type="RefSeq" id="WP_050740975.1">
    <property type="nucleotide sequence ID" value="NZ_LGYO01000034.1"/>
</dbReference>
<comment type="similarity">
    <text evidence="1">Belongs to the Mg-chelatase subunits D/I family.</text>
</comment>
<dbReference type="InterPro" id="IPR011704">
    <property type="entry name" value="ATPase_dyneun-rel_AAA"/>
</dbReference>
<feature type="domain" description="VWFA" evidence="3">
    <location>
        <begin position="444"/>
        <end position="627"/>
    </location>
</feature>
<dbReference type="OrthoDB" id="9775079at2"/>
<evidence type="ECO:0000259" key="3">
    <source>
        <dbReference type="PROSITE" id="PS50234"/>
    </source>
</evidence>
<dbReference type="EMBL" id="LGYO01000034">
    <property type="protein sequence ID" value="KNZ41133.1"/>
    <property type="molecule type" value="Genomic_DNA"/>
</dbReference>
<keyword evidence="5" id="KW-1185">Reference proteome</keyword>
<sequence>MNQNNYPFSAIIGQELMKKALILNVVNPKIGGVLINGEKGTAKSTAVRALSPLIDKKIVELPLSVSEDRLVGSIDMEKTLASGSVHFEEGVLKKAHQNILYVDEVNLLQDYIIDILLDVSANGMNRIEREGVSFSHESDFILVGTMNREEGELRPHFADRFGLFVNIKGEEDPLSRVRILKHRLEYEADPQGFSQAFSVRETELRELIQSAKKRMERVNVTAENLEKIISLCLQANVVGHRGDLVMEQTAKAIAALKGRVEITDQDIEEAAFFALMHRKRELEPQPQEEENSESQEEDQEEQEENQEPDKEETPSEEEPQNPEQQEEPESTEDNQEEQEQQNKPNKPQTESFAIGQDFKLKDFGYKADRKVRRGQGKRTKIRSASKSGRYVFTTMQRKNKDLALDATIRAAAPFQRERKSNGMAITIYEQDIREKVRQKKIANLLVFVVDASGSMGANQRMVETKGAIMSLLKDAYVKRDKICLISFRGQEAQVLLPPTRSVERGYKLLESLEIGGKTPLNAGLSKGVQVIKTELKKAPDLMPMMIVITDGKGNVSLDDEKKPKAELLEIGDKIREYKQINTMVIDIEKQGMMRFGIAKELATMMQSEYRAMDELKSDSLLKMVESMRVPS</sequence>
<dbReference type="GO" id="GO:0005524">
    <property type="term" value="F:ATP binding"/>
    <property type="evidence" value="ECO:0007669"/>
    <property type="project" value="InterPro"/>
</dbReference>
<dbReference type="PROSITE" id="PS50234">
    <property type="entry name" value="VWFA"/>
    <property type="match status" value="1"/>
</dbReference>
<organism evidence="4 5">
    <name type="scientific">Acetobacterium bakii</name>
    <dbReference type="NCBI Taxonomy" id="52689"/>
    <lineage>
        <taxon>Bacteria</taxon>
        <taxon>Bacillati</taxon>
        <taxon>Bacillota</taxon>
        <taxon>Clostridia</taxon>
        <taxon>Eubacteriales</taxon>
        <taxon>Eubacteriaceae</taxon>
        <taxon>Acetobacterium</taxon>
    </lineage>
</organism>
<dbReference type="CDD" id="cd00009">
    <property type="entry name" value="AAA"/>
    <property type="match status" value="1"/>
</dbReference>
<dbReference type="Pfam" id="PF07728">
    <property type="entry name" value="AAA_5"/>
    <property type="match status" value="1"/>
</dbReference>
<dbReference type="Pfam" id="PF17863">
    <property type="entry name" value="AAA_lid_2"/>
    <property type="match status" value="1"/>
</dbReference>